<accession>A0A268P1M0</accession>
<dbReference type="PROSITE" id="PS51689">
    <property type="entry name" value="SAM_RNA_A_N6_MT"/>
    <property type="match status" value="1"/>
</dbReference>
<dbReference type="GO" id="GO:0000179">
    <property type="term" value="F:rRNA (adenine-N6,N6-)-dimethyltransferase activity"/>
    <property type="evidence" value="ECO:0007669"/>
    <property type="project" value="UniProtKB-UniRule"/>
</dbReference>
<evidence type="ECO:0000256" key="3">
    <source>
        <dbReference type="ARBA" id="ARBA00022679"/>
    </source>
</evidence>
<feature type="binding site" evidence="8">
    <location>
        <position position="25"/>
    </location>
    <ligand>
        <name>S-adenosyl-L-methionine</name>
        <dbReference type="ChEBI" id="CHEBI:59789"/>
    </ligand>
</feature>
<evidence type="ECO:0000313" key="11">
    <source>
        <dbReference type="EMBL" id="PAE89225.1"/>
    </source>
</evidence>
<dbReference type="InterPro" id="IPR020598">
    <property type="entry name" value="rRNA_Ade_methylase_Trfase_N"/>
</dbReference>
<evidence type="ECO:0000259" key="10">
    <source>
        <dbReference type="SMART" id="SM00650"/>
    </source>
</evidence>
<comment type="similarity">
    <text evidence="8">Belongs to the class I-like SAM-binding methyltransferase superfamily. rRNA adenine N(6)-methyltransferase family.</text>
</comment>
<dbReference type="CDD" id="cd02440">
    <property type="entry name" value="AdoMet_MTases"/>
    <property type="match status" value="1"/>
</dbReference>
<keyword evidence="5 8" id="KW-0694">RNA-binding</keyword>
<protein>
    <recommendedName>
        <fullName evidence="1">rRNA adenine N-6-methyltransferase</fullName>
    </recommendedName>
    <alternativeName>
        <fullName evidence="7">Erythromycin resistance protein</fullName>
    </alternativeName>
    <alternativeName>
        <fullName evidence="6">Macrolide-lincosamide-streptogramin B resistance protein</fullName>
    </alternativeName>
</protein>
<evidence type="ECO:0000256" key="4">
    <source>
        <dbReference type="ARBA" id="ARBA00022691"/>
    </source>
</evidence>
<dbReference type="AlphaFoldDB" id="A0A268P1M0"/>
<dbReference type="Gene3D" id="3.40.50.150">
    <property type="entry name" value="Vaccinia Virus protein VP39"/>
    <property type="match status" value="1"/>
</dbReference>
<dbReference type="GO" id="GO:0003723">
    <property type="term" value="F:RNA binding"/>
    <property type="evidence" value="ECO:0007669"/>
    <property type="project" value="UniProtKB-UniRule"/>
</dbReference>
<evidence type="ECO:0000256" key="5">
    <source>
        <dbReference type="ARBA" id="ARBA00022884"/>
    </source>
</evidence>
<dbReference type="PANTHER" id="PTHR11727:SF7">
    <property type="entry name" value="DIMETHYLADENOSINE TRANSFERASE-RELATED"/>
    <property type="match status" value="1"/>
</dbReference>
<name>A0A268P1M0_SHOCL</name>
<dbReference type="PROSITE" id="PS01131">
    <property type="entry name" value="RRNA_A_DIMETH"/>
    <property type="match status" value="1"/>
</dbReference>
<dbReference type="Proteomes" id="UP000216207">
    <property type="component" value="Unassembled WGS sequence"/>
</dbReference>
<comment type="caution">
    <text evidence="11">The sequence shown here is derived from an EMBL/GenBank/DDBJ whole genome shotgun (WGS) entry which is preliminary data.</text>
</comment>
<dbReference type="Gene3D" id="1.10.8.100">
    <property type="entry name" value="Ribosomal RNA adenine dimethylase-like, domain 2"/>
    <property type="match status" value="1"/>
</dbReference>
<dbReference type="RefSeq" id="WP_063609197.1">
    <property type="nucleotide sequence ID" value="NZ_BOQS01000001.1"/>
</dbReference>
<keyword evidence="4 8" id="KW-0949">S-adenosyl-L-methionine</keyword>
<organism evidence="11 12">
    <name type="scientific">Shouchella clausii</name>
    <name type="common">Alkalihalobacillus clausii</name>
    <dbReference type="NCBI Taxonomy" id="79880"/>
    <lineage>
        <taxon>Bacteria</taxon>
        <taxon>Bacillati</taxon>
        <taxon>Bacillota</taxon>
        <taxon>Bacilli</taxon>
        <taxon>Bacillales</taxon>
        <taxon>Bacillaceae</taxon>
        <taxon>Shouchella</taxon>
    </lineage>
</organism>
<evidence type="ECO:0000256" key="8">
    <source>
        <dbReference type="PROSITE-ProRule" id="PRU01026"/>
    </source>
</evidence>
<sequence length="281" mass="31884">MTKKMNKYNGKKLSRGEPPNFSGQHFMHNKRLLKEIVDKADVSVRDTVLELGAGKGALTTILSERADRVLAVEYDQKCIEALQWKLVGSKNVSILHQDIMKVTLPTEPFVVVSNIPYAITTAIMKMLLNNPKNKLQRGAIVMEKGAAKRFTSVSPKDAYVMAWHMWFDIHYERGISRSAFSPPPKVDSALVRIVRKQHPLFPYKEAKAMHGFLSYALNNPKATLDQVLRGIFTAPQAKKVRQAIGVKPETPVAMLHARQWAIVCDAMVRHVPKMYWPRRKK</sequence>
<feature type="binding site" evidence="8">
    <location>
        <position position="52"/>
    </location>
    <ligand>
        <name>S-adenosyl-L-methionine</name>
        <dbReference type="ChEBI" id="CHEBI:59789"/>
    </ligand>
</feature>
<dbReference type="SMART" id="SM00650">
    <property type="entry name" value="rADc"/>
    <property type="match status" value="1"/>
</dbReference>
<dbReference type="PANTHER" id="PTHR11727">
    <property type="entry name" value="DIMETHYLADENOSINE TRANSFERASE"/>
    <property type="match status" value="1"/>
</dbReference>
<dbReference type="InterPro" id="IPR029063">
    <property type="entry name" value="SAM-dependent_MTases_sf"/>
</dbReference>
<evidence type="ECO:0000256" key="1">
    <source>
        <dbReference type="ARBA" id="ARBA00016505"/>
    </source>
</evidence>
<gene>
    <name evidence="11" type="ORF">CHH72_09375</name>
</gene>
<evidence type="ECO:0000313" key="12">
    <source>
        <dbReference type="Proteomes" id="UP000216207"/>
    </source>
</evidence>
<evidence type="ECO:0000256" key="9">
    <source>
        <dbReference type="SAM" id="MobiDB-lite"/>
    </source>
</evidence>
<reference evidence="11 12" key="1">
    <citation type="submission" date="2017-07" db="EMBL/GenBank/DDBJ databases">
        <title>Isolation and whole genome analysis of endospore-forming bacteria from heroin.</title>
        <authorList>
            <person name="Kalinowski J."/>
            <person name="Ahrens B."/>
            <person name="Al-Dilaimi A."/>
            <person name="Winkler A."/>
            <person name="Wibberg D."/>
            <person name="Schleenbecker U."/>
            <person name="Ruckert C."/>
            <person name="Wolfel R."/>
            <person name="Grass G."/>
        </authorList>
    </citation>
    <scope>NUCLEOTIDE SEQUENCE [LARGE SCALE GENOMIC DNA]</scope>
    <source>
        <strain evidence="11 12">7539</strain>
    </source>
</reference>
<proteinExistence type="inferred from homology"/>
<keyword evidence="2 8" id="KW-0489">Methyltransferase</keyword>
<evidence type="ECO:0000256" key="6">
    <source>
        <dbReference type="ARBA" id="ARBA00029941"/>
    </source>
</evidence>
<dbReference type="InterPro" id="IPR020596">
    <property type="entry name" value="rRNA_Ade_Mease_Trfase_CS"/>
</dbReference>
<feature type="domain" description="Ribosomal RNA adenine methylase transferase N-terminal" evidence="10">
    <location>
        <begin position="32"/>
        <end position="197"/>
    </location>
</feature>
<evidence type="ECO:0000256" key="2">
    <source>
        <dbReference type="ARBA" id="ARBA00022603"/>
    </source>
</evidence>
<dbReference type="NCBIfam" id="NF000499">
    <property type="entry name" value="Erm23S_rRNA_broad"/>
    <property type="match status" value="1"/>
</dbReference>
<dbReference type="InterPro" id="IPR001737">
    <property type="entry name" value="KsgA/Erm"/>
</dbReference>
<keyword evidence="3 8" id="KW-0808">Transferase</keyword>
<feature type="binding site" evidence="8">
    <location>
        <position position="73"/>
    </location>
    <ligand>
        <name>S-adenosyl-L-methionine</name>
        <dbReference type="ChEBI" id="CHEBI:59789"/>
    </ligand>
</feature>
<evidence type="ECO:0000256" key="7">
    <source>
        <dbReference type="ARBA" id="ARBA00030809"/>
    </source>
</evidence>
<feature type="region of interest" description="Disordered" evidence="9">
    <location>
        <begin position="1"/>
        <end position="21"/>
    </location>
</feature>
<dbReference type="Pfam" id="PF00398">
    <property type="entry name" value="RrnaAD"/>
    <property type="match status" value="1"/>
</dbReference>
<dbReference type="InterPro" id="IPR023165">
    <property type="entry name" value="rRNA_Ade_diMease-like_C"/>
</dbReference>
<feature type="compositionally biased region" description="Basic residues" evidence="9">
    <location>
        <begin position="1"/>
        <end position="13"/>
    </location>
</feature>
<feature type="binding site" evidence="8">
    <location>
        <position position="114"/>
    </location>
    <ligand>
        <name>S-adenosyl-L-methionine</name>
        <dbReference type="ChEBI" id="CHEBI:59789"/>
    </ligand>
</feature>
<dbReference type="EMBL" id="NPCC01000010">
    <property type="protein sequence ID" value="PAE89225.1"/>
    <property type="molecule type" value="Genomic_DNA"/>
</dbReference>
<dbReference type="SUPFAM" id="SSF53335">
    <property type="entry name" value="S-adenosyl-L-methionine-dependent methyltransferases"/>
    <property type="match status" value="1"/>
</dbReference>
<feature type="binding site" evidence="8">
    <location>
        <position position="98"/>
    </location>
    <ligand>
        <name>S-adenosyl-L-methionine</name>
        <dbReference type="ChEBI" id="CHEBI:59789"/>
    </ligand>
</feature>
<feature type="binding site" evidence="8">
    <location>
        <position position="27"/>
    </location>
    <ligand>
        <name>S-adenosyl-L-methionine</name>
        <dbReference type="ChEBI" id="CHEBI:59789"/>
    </ligand>
</feature>